<organism evidence="2 3">
    <name type="scientific">Puccinia coronata f. sp. avenae</name>
    <dbReference type="NCBI Taxonomy" id="200324"/>
    <lineage>
        <taxon>Eukaryota</taxon>
        <taxon>Fungi</taxon>
        <taxon>Dikarya</taxon>
        <taxon>Basidiomycota</taxon>
        <taxon>Pucciniomycotina</taxon>
        <taxon>Pucciniomycetes</taxon>
        <taxon>Pucciniales</taxon>
        <taxon>Pucciniaceae</taxon>
        <taxon>Puccinia</taxon>
    </lineage>
</organism>
<gene>
    <name evidence="2" type="ORF">PCASD_22597</name>
</gene>
<feature type="chain" id="PRO_5015001996" description="F-box domain-containing protein" evidence="1">
    <location>
        <begin position="19"/>
        <end position="418"/>
    </location>
</feature>
<evidence type="ECO:0000313" key="2">
    <source>
        <dbReference type="EMBL" id="PLW08034.1"/>
    </source>
</evidence>
<evidence type="ECO:0000256" key="1">
    <source>
        <dbReference type="SAM" id="SignalP"/>
    </source>
</evidence>
<dbReference type="AlphaFoldDB" id="A0A2N5S485"/>
<dbReference type="Proteomes" id="UP000235392">
    <property type="component" value="Unassembled WGS sequence"/>
</dbReference>
<comment type="caution">
    <text evidence="2">The sequence shown here is derived from an EMBL/GenBank/DDBJ whole genome shotgun (WGS) entry which is preliminary data.</text>
</comment>
<reference evidence="2 3" key="1">
    <citation type="submission" date="2017-11" db="EMBL/GenBank/DDBJ databases">
        <title>De novo assembly and phasing of dikaryotic genomes from two isolates of Puccinia coronata f. sp. avenae, the causal agent of oat crown rust.</title>
        <authorList>
            <person name="Miller M.E."/>
            <person name="Zhang Y."/>
            <person name="Omidvar V."/>
            <person name="Sperschneider J."/>
            <person name="Schwessinger B."/>
            <person name="Raley C."/>
            <person name="Palmer J.M."/>
            <person name="Garnica D."/>
            <person name="Upadhyaya N."/>
            <person name="Rathjen J."/>
            <person name="Taylor J.M."/>
            <person name="Park R.F."/>
            <person name="Dodds P.N."/>
            <person name="Hirsch C.D."/>
            <person name="Kianian S.F."/>
            <person name="Figueroa M."/>
        </authorList>
    </citation>
    <scope>NUCLEOTIDE SEQUENCE [LARGE SCALE GENOMIC DNA]</scope>
    <source>
        <strain evidence="2">12SD80</strain>
    </source>
</reference>
<keyword evidence="1" id="KW-0732">Signal</keyword>
<proteinExistence type="predicted"/>
<sequence>MPSLPLELILMIFQLASIDEDEECENSYSPAYWSWPLRTLEILWTDRMLEQQIAWNESVRLRSVCRAFNGLMSSRMRQSAVLRVASSKLSCSPRDIDTSNLRRLKIFSEEGCHFDCFWNLLRRNSNTIESFLLEMAAAPSEHESGFPLPPLGLESVTFPSAPQLKHLTIFQLEGPSSDEAAEEVLETQGEPTCQLRSLHIRRVRWIGYENLKFIVANSHRTLKKLTWVFESPASIRRSHPAFDRGVLSNFAVHDAFLPCTEIETLRVGDMVYDPPPPTGPTAARNSPLSLILDGLISGMKKLTTLDICGTITTPELYDRHREDIPFPLTSLTIQRHPHFRLYQLLYQLRRGEGPLSMLRHLTLDQQIQAHVHAGEWEMLQRICQTRRVQFSVQVNDPFSNISRDHLSSLVGHMSLDAS</sequence>
<feature type="signal peptide" evidence="1">
    <location>
        <begin position="1"/>
        <end position="18"/>
    </location>
</feature>
<evidence type="ECO:0000313" key="3">
    <source>
        <dbReference type="Proteomes" id="UP000235392"/>
    </source>
</evidence>
<dbReference type="EMBL" id="PGCI01001090">
    <property type="protein sequence ID" value="PLW08034.1"/>
    <property type="molecule type" value="Genomic_DNA"/>
</dbReference>
<accession>A0A2N5S485</accession>
<evidence type="ECO:0008006" key="4">
    <source>
        <dbReference type="Google" id="ProtNLM"/>
    </source>
</evidence>
<protein>
    <recommendedName>
        <fullName evidence="4">F-box domain-containing protein</fullName>
    </recommendedName>
</protein>
<name>A0A2N5S485_9BASI</name>